<evidence type="ECO:0000313" key="2">
    <source>
        <dbReference type="EMBL" id="MBC1490169.1"/>
    </source>
</evidence>
<keyword evidence="1" id="KW-0472">Membrane</keyword>
<feature type="transmembrane region" description="Helical" evidence="1">
    <location>
        <begin position="657"/>
        <end position="676"/>
    </location>
</feature>
<proteinExistence type="predicted"/>
<comment type="caution">
    <text evidence="2">The sequence shown here is derived from an EMBL/GenBank/DDBJ whole genome shotgun (WGS) entry which is preliminary data.</text>
</comment>
<keyword evidence="1" id="KW-0812">Transmembrane</keyword>
<dbReference type="Proteomes" id="UP000561617">
    <property type="component" value="Unassembled WGS sequence"/>
</dbReference>
<dbReference type="RefSeq" id="WP_185381672.1">
    <property type="nucleotide sequence ID" value="NZ_JAASTW010000029.1"/>
</dbReference>
<gene>
    <name evidence="2" type="ORF">HCJ38_14350</name>
</gene>
<keyword evidence="1" id="KW-1133">Transmembrane helix</keyword>
<feature type="transmembrane region" description="Helical" evidence="1">
    <location>
        <begin position="266"/>
        <end position="289"/>
    </location>
</feature>
<dbReference type="NCBIfam" id="TIGR01654">
    <property type="entry name" value="bact_immun_7tm"/>
    <property type="match status" value="1"/>
</dbReference>
<feature type="transmembrane region" description="Helical" evidence="1">
    <location>
        <begin position="227"/>
        <end position="254"/>
    </location>
</feature>
<name>A0A7X0X9R7_9LIST</name>
<feature type="transmembrane region" description="Helical" evidence="1">
    <location>
        <begin position="179"/>
        <end position="206"/>
    </location>
</feature>
<dbReference type="EMBL" id="JAASTW010000029">
    <property type="protein sequence ID" value="MBC1490169.1"/>
    <property type="molecule type" value="Genomic_DNA"/>
</dbReference>
<evidence type="ECO:0000256" key="1">
    <source>
        <dbReference type="SAM" id="Phobius"/>
    </source>
</evidence>
<accession>A0A7X0X9R7</accession>
<dbReference type="InterPro" id="IPR006541">
    <property type="entry name" value="Bacteriocin_ass"/>
</dbReference>
<feature type="transmembrane region" description="Helical" evidence="1">
    <location>
        <begin position="310"/>
        <end position="332"/>
    </location>
</feature>
<dbReference type="AlphaFoldDB" id="A0A7X0X9R7"/>
<feature type="transmembrane region" description="Helical" evidence="1">
    <location>
        <begin position="614"/>
        <end position="636"/>
    </location>
</feature>
<dbReference type="Pfam" id="PF07242">
    <property type="entry name" value="DUF1430"/>
    <property type="match status" value="1"/>
</dbReference>
<evidence type="ECO:0000313" key="3">
    <source>
        <dbReference type="Proteomes" id="UP000561617"/>
    </source>
</evidence>
<feature type="transmembrane region" description="Helical" evidence="1">
    <location>
        <begin position="682"/>
        <end position="702"/>
    </location>
</feature>
<organism evidence="2 3">
    <name type="scientific">Listeria immobilis</name>
    <dbReference type="NCBI Taxonomy" id="2713502"/>
    <lineage>
        <taxon>Bacteria</taxon>
        <taxon>Bacillati</taxon>
        <taxon>Bacillota</taxon>
        <taxon>Bacilli</taxon>
        <taxon>Bacillales</taxon>
        <taxon>Listeriaceae</taxon>
        <taxon>Listeria</taxon>
    </lineage>
</organism>
<protein>
    <submittedName>
        <fullName evidence="2">DUF1430 domain-containing protein</fullName>
    </submittedName>
</protein>
<reference evidence="2 3" key="1">
    <citation type="submission" date="2020-03" db="EMBL/GenBank/DDBJ databases">
        <title>Soil Listeria distribution.</title>
        <authorList>
            <person name="Liao J."/>
            <person name="Wiedmann M."/>
        </authorList>
    </citation>
    <scope>NUCLEOTIDE SEQUENCE [LARGE SCALE GENOMIC DNA]</scope>
    <source>
        <strain evidence="2 3">FSL L7-1554</strain>
    </source>
</reference>
<sequence>MKKFLSIIILITLIIGNFTYINLIKNIFSRDFLFQNQVEVHFKYEDGENTTRFIAAIQKFSESEDINISQYTFLDERAINIYSSNIPSATNIVLKNGNNPNGNEFLANDNADSKKQSGKIYHPSNYWSIKVYNFDQVNNVGMGDTFYIEGLDNKDTYQAFLDEFEQYGEITFNSVHIGWWNYINLPLLLTLLFCIIIICIITYYYLIYSKHKIMVNLIWGNSKIATLNSLFLSLIKFAIYIVLLIFLFLIAYLINMQSIYSAKFLVQLSAINIMLITTIVLLMYLLGYLRIKLIDRSLAKNQVQSQKQRLVINLGIKLVLLVLFASMVVSSFQSFQTLNNKLENFKDWGKTKDIYKVQVGLLPESLQDDLKMDRSLNNKFNTFYEQGKANKEMFLMFSENFQRIDNETFFYETYLEKDNQINSPEGNSVEIDLNYLKLNPIETVQGQQVENKVINRDKVLNIIVPESKKNLADAIKTMYLDFFYFQKVEVANMYNEALEQPKSNITKKDLHINIIYAKNQQQYFTFDSSTGDAKNSLITDPIAVIYTGNIDSSYIGARVTSSVFFSDKTRGAAFNEIQPLIKKSGAREITHVDSVYEELSNEITTLKWSIYQQLIGTFILALSVLAFMALLILAYYRENLYKQLIYYVFGFSFWESSKIFIICNLSISLLSGIILFFLSKEIIVWCFILCIICIELIVIYFIRQNIIKKDIKSIIKGETYD</sequence>